<dbReference type="PANTHER" id="PTHR43393">
    <property type="entry name" value="CYTOKININ RIBOSIDE 5'-MONOPHOSPHATE PHOSPHORIBOHYDROLASE"/>
    <property type="match status" value="1"/>
</dbReference>
<evidence type="ECO:0000313" key="1">
    <source>
        <dbReference type="EMBL" id="KKR70942.1"/>
    </source>
</evidence>
<dbReference type="GO" id="GO:0005829">
    <property type="term" value="C:cytosol"/>
    <property type="evidence" value="ECO:0007669"/>
    <property type="project" value="TreeGrafter"/>
</dbReference>
<dbReference type="Gene3D" id="3.40.50.450">
    <property type="match status" value="1"/>
</dbReference>
<organism evidence="1 2">
    <name type="scientific">Candidatus Roizmanbacteria bacterium GW2011_GWB1_40_7</name>
    <dbReference type="NCBI Taxonomy" id="1618482"/>
    <lineage>
        <taxon>Bacteria</taxon>
        <taxon>Candidatus Roizmaniibacteriota</taxon>
    </lineage>
</organism>
<dbReference type="EMBL" id="LBZM01000040">
    <property type="protein sequence ID" value="KKR70942.1"/>
    <property type="molecule type" value="Genomic_DNA"/>
</dbReference>
<proteinExistence type="predicted"/>
<sequence>MKPSAHSHLKFKICVSGAAETGHCGEDALNIAKEVGKEIAKHNAVLVTGATTGVPFWASIGAKEEGGISIGLSPARNEKEHVEEYKLPVDYMDIIVYTGFGYSGRNLLLTRSADAIIFGCGRMGTLNEFTIAYEDDKPMGVLMGSWETGNLFKEIVEKSHRGPGKIIYDSDPKALVEKVIELVRKEKIIEI</sequence>
<dbReference type="SUPFAM" id="SSF102405">
    <property type="entry name" value="MCP/YpsA-like"/>
    <property type="match status" value="1"/>
</dbReference>
<dbReference type="InterPro" id="IPR052341">
    <property type="entry name" value="LOG_family_nucleotidases"/>
</dbReference>
<accession>A0A0G0W6R1</accession>
<dbReference type="PANTHER" id="PTHR43393:SF3">
    <property type="entry name" value="LYSINE DECARBOXYLASE-LIKE PROTEIN"/>
    <property type="match status" value="1"/>
</dbReference>
<evidence type="ECO:0000313" key="2">
    <source>
        <dbReference type="Proteomes" id="UP000034664"/>
    </source>
</evidence>
<dbReference type="Pfam" id="PF18306">
    <property type="entry name" value="LDcluster4"/>
    <property type="match status" value="1"/>
</dbReference>
<gene>
    <name evidence="1" type="ORF">UU14_C0040G0012</name>
</gene>
<protein>
    <recommendedName>
        <fullName evidence="3">TIGR00725 family protein</fullName>
    </recommendedName>
</protein>
<comment type="caution">
    <text evidence="1">The sequence shown here is derived from an EMBL/GenBank/DDBJ whole genome shotgun (WGS) entry which is preliminary data.</text>
</comment>
<name>A0A0G0W6R1_9BACT</name>
<reference evidence="1 2" key="1">
    <citation type="journal article" date="2015" name="Nature">
        <title>rRNA introns, odd ribosomes, and small enigmatic genomes across a large radiation of phyla.</title>
        <authorList>
            <person name="Brown C.T."/>
            <person name="Hug L.A."/>
            <person name="Thomas B.C."/>
            <person name="Sharon I."/>
            <person name="Castelle C.J."/>
            <person name="Singh A."/>
            <person name="Wilkins M.J."/>
            <person name="Williams K.H."/>
            <person name="Banfield J.F."/>
        </authorList>
    </citation>
    <scope>NUCLEOTIDE SEQUENCE [LARGE SCALE GENOMIC DNA]</scope>
</reference>
<evidence type="ECO:0008006" key="3">
    <source>
        <dbReference type="Google" id="ProtNLM"/>
    </source>
</evidence>
<dbReference type="AlphaFoldDB" id="A0A0G0W6R1"/>
<dbReference type="InterPro" id="IPR041164">
    <property type="entry name" value="LDcluster4"/>
</dbReference>
<dbReference type="Proteomes" id="UP000034664">
    <property type="component" value="Unassembled WGS sequence"/>
</dbReference>